<comment type="similarity">
    <text evidence="1">Belongs to the peptidase C15 family.</text>
</comment>
<proteinExistence type="inferred from homology"/>
<evidence type="ECO:0000313" key="6">
    <source>
        <dbReference type="EMBL" id="CAH3143432.1"/>
    </source>
</evidence>
<dbReference type="Gene3D" id="3.40.630.20">
    <property type="entry name" value="Peptidase C15, pyroglutamyl peptidase I-like"/>
    <property type="match status" value="1"/>
</dbReference>
<comment type="caution">
    <text evidence="6">The sequence shown here is derived from an EMBL/GenBank/DDBJ whole genome shotgun (WGS) entry which is preliminary data.</text>
</comment>
<evidence type="ECO:0000256" key="4">
    <source>
        <dbReference type="ARBA" id="ARBA00022801"/>
    </source>
</evidence>
<sequence length="198" mass="21623">MASENKPTVLVTGFGPFGTHEVNTSWLAVQELPGTDLSQKVNLEVREIPVEYAAVDKEVPALWNEIKPKLCVHVGVHGLADCVQLEMCAHNDGYNRPDEGGQKCHQGCCVEGGPECLSTSLNLDKICSEVMTAKSPCLVGLSDDAGRFLCDYIYYKSLHLGKGTCAFVHVPRVDSPYSVEELTETLRLIILAMVKELS</sequence>
<dbReference type="PIRSF" id="PIRSF015592">
    <property type="entry name" value="Prld-crbxl_pptds"/>
    <property type="match status" value="1"/>
</dbReference>
<evidence type="ECO:0000256" key="3">
    <source>
        <dbReference type="ARBA" id="ARBA00022670"/>
    </source>
</evidence>
<evidence type="ECO:0000313" key="7">
    <source>
        <dbReference type="Proteomes" id="UP001159427"/>
    </source>
</evidence>
<organism evidence="6 7">
    <name type="scientific">Porites evermanni</name>
    <dbReference type="NCBI Taxonomy" id="104178"/>
    <lineage>
        <taxon>Eukaryota</taxon>
        <taxon>Metazoa</taxon>
        <taxon>Cnidaria</taxon>
        <taxon>Anthozoa</taxon>
        <taxon>Hexacorallia</taxon>
        <taxon>Scleractinia</taxon>
        <taxon>Fungiina</taxon>
        <taxon>Poritidae</taxon>
        <taxon>Porites</taxon>
    </lineage>
</organism>
<evidence type="ECO:0000256" key="2">
    <source>
        <dbReference type="ARBA" id="ARBA00022490"/>
    </source>
</evidence>
<dbReference type="InterPro" id="IPR000816">
    <property type="entry name" value="Peptidase_C15"/>
</dbReference>
<dbReference type="Pfam" id="PF01470">
    <property type="entry name" value="Peptidase_C15"/>
    <property type="match status" value="1"/>
</dbReference>
<dbReference type="SUPFAM" id="SSF53182">
    <property type="entry name" value="Pyrrolidone carboxyl peptidase (pyroglutamate aminopeptidase)"/>
    <property type="match status" value="1"/>
</dbReference>
<dbReference type="PANTHER" id="PTHR23402:SF1">
    <property type="entry name" value="PYROGLUTAMYL-PEPTIDASE I"/>
    <property type="match status" value="1"/>
</dbReference>
<dbReference type="InterPro" id="IPR016125">
    <property type="entry name" value="Peptidase_C15-like"/>
</dbReference>
<dbReference type="EMBL" id="CALNXI010000855">
    <property type="protein sequence ID" value="CAH3143432.1"/>
    <property type="molecule type" value="Genomic_DNA"/>
</dbReference>
<dbReference type="PRINTS" id="PR00706">
    <property type="entry name" value="PYROGLUPTASE"/>
</dbReference>
<keyword evidence="7" id="KW-1185">Reference proteome</keyword>
<reference evidence="6 7" key="1">
    <citation type="submission" date="2022-05" db="EMBL/GenBank/DDBJ databases">
        <authorList>
            <consortium name="Genoscope - CEA"/>
            <person name="William W."/>
        </authorList>
    </citation>
    <scope>NUCLEOTIDE SEQUENCE [LARGE SCALE GENOMIC DNA]</scope>
</reference>
<dbReference type="CDD" id="cd00501">
    <property type="entry name" value="Peptidase_C15"/>
    <property type="match status" value="1"/>
</dbReference>
<keyword evidence="2" id="KW-0963">Cytoplasm</keyword>
<keyword evidence="3" id="KW-0645">Protease</keyword>
<accession>A0ABN8PK08</accession>
<dbReference type="InterPro" id="IPR036440">
    <property type="entry name" value="Peptidase_C15-like_sf"/>
</dbReference>
<keyword evidence="5" id="KW-0788">Thiol protease</keyword>
<name>A0ABN8PK08_9CNID</name>
<dbReference type="Proteomes" id="UP001159427">
    <property type="component" value="Unassembled WGS sequence"/>
</dbReference>
<gene>
    <name evidence="6" type="ORF">PEVE_00042865</name>
</gene>
<evidence type="ECO:0000256" key="5">
    <source>
        <dbReference type="ARBA" id="ARBA00022807"/>
    </source>
</evidence>
<evidence type="ECO:0008006" key="8">
    <source>
        <dbReference type="Google" id="ProtNLM"/>
    </source>
</evidence>
<protein>
    <recommendedName>
        <fullName evidence="8">Pyroglutamyl-peptidase I</fullName>
    </recommendedName>
</protein>
<keyword evidence="4" id="KW-0378">Hydrolase</keyword>
<dbReference type="PANTHER" id="PTHR23402">
    <property type="entry name" value="PROTEASE FAMILY C15 PYROGLUTAMYL-PEPTIDASE I-RELATED"/>
    <property type="match status" value="1"/>
</dbReference>
<evidence type="ECO:0000256" key="1">
    <source>
        <dbReference type="ARBA" id="ARBA00006641"/>
    </source>
</evidence>